<proteinExistence type="predicted"/>
<dbReference type="PANTHER" id="PTHR46523:SF1">
    <property type="entry name" value="DCTP PYROPHOSPHATASE 1"/>
    <property type="match status" value="1"/>
</dbReference>
<dbReference type="SUPFAM" id="SSF101386">
    <property type="entry name" value="all-alpha NTP pyrophosphatases"/>
    <property type="match status" value="1"/>
</dbReference>
<dbReference type="PANTHER" id="PTHR46523">
    <property type="entry name" value="DCTP PYROPHOSPHATASE 1"/>
    <property type="match status" value="1"/>
</dbReference>
<dbReference type="AlphaFoldDB" id="H9UHG3"/>
<dbReference type="GO" id="GO:0047429">
    <property type="term" value="F:nucleoside triphosphate diphosphatase activity"/>
    <property type="evidence" value="ECO:0007669"/>
    <property type="project" value="InterPro"/>
</dbReference>
<dbReference type="GO" id="GO:0009143">
    <property type="term" value="P:nucleoside triphosphate catabolic process"/>
    <property type="evidence" value="ECO:0007669"/>
    <property type="project" value="InterPro"/>
</dbReference>
<protein>
    <submittedName>
        <fullName evidence="2">Putative pyrophosphatase</fullName>
    </submittedName>
</protein>
<dbReference type="PATRIC" id="fig|889378.3.peg.867"/>
<reference evidence="3" key="1">
    <citation type="journal article" date="2013" name="Stand. Genomic Sci.">
        <title>Complete genome sequence of the halophilic bacterium Spirochaeta africana type strain (Z-7692(T)) from the alkaline Lake Magadi in the East African Rift.</title>
        <authorList>
            <person name="Liolos K."/>
            <person name="Abt B."/>
            <person name="Scheuner C."/>
            <person name="Teshima H."/>
            <person name="Held B."/>
            <person name="Lapidus A."/>
            <person name="Nolan M."/>
            <person name="Lucas S."/>
            <person name="Deshpande S."/>
            <person name="Cheng J.F."/>
            <person name="Tapia R."/>
            <person name="Goodwin L.A."/>
            <person name="Pitluck S."/>
            <person name="Pagani I."/>
            <person name="Ivanova N."/>
            <person name="Mavromatis K."/>
            <person name="Mikhailova N."/>
            <person name="Huntemann M."/>
            <person name="Pati A."/>
            <person name="Chen A."/>
            <person name="Palaniappan K."/>
            <person name="Land M."/>
            <person name="Rohde M."/>
            <person name="Tindall B.J."/>
            <person name="Detter J.C."/>
            <person name="Goker M."/>
            <person name="Bristow J."/>
            <person name="Eisen J.A."/>
            <person name="Markowitz V."/>
            <person name="Hugenholtz P."/>
            <person name="Woyke T."/>
            <person name="Klenk H.P."/>
            <person name="Kyrpides N.C."/>
        </authorList>
    </citation>
    <scope>NUCLEOTIDE SEQUENCE</scope>
    <source>
        <strain evidence="3">ATCC 700263 / DSM 8902 / Z-7692</strain>
    </source>
</reference>
<evidence type="ECO:0000313" key="2">
    <source>
        <dbReference type="EMBL" id="AFG36956.1"/>
    </source>
</evidence>
<feature type="compositionally biased region" description="Polar residues" evidence="1">
    <location>
        <begin position="120"/>
        <end position="134"/>
    </location>
</feature>
<name>H9UHG3_SPIAZ</name>
<dbReference type="STRING" id="889378.Spiaf_0865"/>
<dbReference type="InterPro" id="IPR052555">
    <property type="entry name" value="dCTP_Pyrophosphatase"/>
</dbReference>
<accession>H9UHG3</accession>
<dbReference type="HOGENOM" id="CLU_110454_2_1_12"/>
<dbReference type="Pfam" id="PF12643">
    <property type="entry name" value="MazG-like"/>
    <property type="match status" value="1"/>
</dbReference>
<dbReference type="OrthoDB" id="9791898at2"/>
<gene>
    <name evidence="2" type="ordered locus">Spiaf_0865</name>
</gene>
<dbReference type="CDD" id="cd11537">
    <property type="entry name" value="NTP-PPase_RS21-C6_like"/>
    <property type="match status" value="1"/>
</dbReference>
<dbReference type="KEGG" id="sfc:Spiaf_0865"/>
<evidence type="ECO:0000313" key="3">
    <source>
        <dbReference type="Proteomes" id="UP000007383"/>
    </source>
</evidence>
<dbReference type="eggNOG" id="COG1694">
    <property type="taxonomic scope" value="Bacteria"/>
</dbReference>
<dbReference type="EMBL" id="CP003282">
    <property type="protein sequence ID" value="AFG36956.1"/>
    <property type="molecule type" value="Genomic_DNA"/>
</dbReference>
<feature type="region of interest" description="Disordered" evidence="1">
    <location>
        <begin position="90"/>
        <end position="134"/>
    </location>
</feature>
<evidence type="ECO:0000256" key="1">
    <source>
        <dbReference type="SAM" id="MobiDB-lite"/>
    </source>
</evidence>
<sequence length="134" mass="15295">MTAAQLLQRIIDFRDQRDWQQFHTKENLAKSVSIEAGELLELFQWGEDPPDDKLSDEIADVLIYCFLLAHEIGQDPLELMQHKLARNEQRFPVDRVRGNNGKATRVEPGAPQDPAPAYKAQQTQQSEQPQKGNS</sequence>
<organism evidence="2 3">
    <name type="scientific">Spirochaeta africana (strain ATCC 700263 / DSM 8902 / Z-7692)</name>
    <dbReference type="NCBI Taxonomy" id="889378"/>
    <lineage>
        <taxon>Bacteria</taxon>
        <taxon>Pseudomonadati</taxon>
        <taxon>Spirochaetota</taxon>
        <taxon>Spirochaetia</taxon>
        <taxon>Spirochaetales</taxon>
        <taxon>Spirochaetaceae</taxon>
        <taxon>Spirochaeta</taxon>
    </lineage>
</organism>
<keyword evidence="3" id="KW-1185">Reference proteome</keyword>
<dbReference type="Proteomes" id="UP000007383">
    <property type="component" value="Chromosome"/>
</dbReference>
<dbReference type="RefSeq" id="WP_014454953.1">
    <property type="nucleotide sequence ID" value="NC_017098.1"/>
</dbReference>
<dbReference type="Gene3D" id="1.10.287.1080">
    <property type="entry name" value="MazG-like"/>
    <property type="match status" value="1"/>
</dbReference>
<dbReference type="InterPro" id="IPR025984">
    <property type="entry name" value="DCTPP"/>
</dbReference>